<dbReference type="EMBL" id="JACXVP010000010">
    <property type="protein sequence ID" value="KAG5582640.1"/>
    <property type="molecule type" value="Genomic_DNA"/>
</dbReference>
<name>A0A9J5X6K9_SOLCO</name>
<keyword evidence="2" id="KW-1185">Reference proteome</keyword>
<gene>
    <name evidence="1" type="ORF">H5410_053267</name>
</gene>
<organism evidence="1 2">
    <name type="scientific">Solanum commersonii</name>
    <name type="common">Commerson's wild potato</name>
    <name type="synonym">Commerson's nightshade</name>
    <dbReference type="NCBI Taxonomy" id="4109"/>
    <lineage>
        <taxon>Eukaryota</taxon>
        <taxon>Viridiplantae</taxon>
        <taxon>Streptophyta</taxon>
        <taxon>Embryophyta</taxon>
        <taxon>Tracheophyta</taxon>
        <taxon>Spermatophyta</taxon>
        <taxon>Magnoliopsida</taxon>
        <taxon>eudicotyledons</taxon>
        <taxon>Gunneridae</taxon>
        <taxon>Pentapetalae</taxon>
        <taxon>asterids</taxon>
        <taxon>lamiids</taxon>
        <taxon>Solanales</taxon>
        <taxon>Solanaceae</taxon>
        <taxon>Solanoideae</taxon>
        <taxon>Solaneae</taxon>
        <taxon>Solanum</taxon>
    </lineage>
</organism>
<comment type="caution">
    <text evidence="1">The sequence shown here is derived from an EMBL/GenBank/DDBJ whole genome shotgun (WGS) entry which is preliminary data.</text>
</comment>
<sequence length="65" mass="7844">MRNEITDLFHWFVTDLHLSFERFIPKFVKHIFNNSLKPLEPYIMNESLDHGYILCQHLKIFVAVP</sequence>
<proteinExistence type="predicted"/>
<dbReference type="AlphaFoldDB" id="A0A9J5X6K9"/>
<reference evidence="1 2" key="1">
    <citation type="submission" date="2020-09" db="EMBL/GenBank/DDBJ databases">
        <title>De no assembly of potato wild relative species, Solanum commersonii.</title>
        <authorList>
            <person name="Cho K."/>
        </authorList>
    </citation>
    <scope>NUCLEOTIDE SEQUENCE [LARGE SCALE GENOMIC DNA]</scope>
    <source>
        <strain evidence="1">LZ3.2</strain>
        <tissue evidence="1">Leaf</tissue>
    </source>
</reference>
<protein>
    <submittedName>
        <fullName evidence="1">Uncharacterized protein</fullName>
    </submittedName>
</protein>
<evidence type="ECO:0000313" key="2">
    <source>
        <dbReference type="Proteomes" id="UP000824120"/>
    </source>
</evidence>
<evidence type="ECO:0000313" key="1">
    <source>
        <dbReference type="EMBL" id="KAG5582640.1"/>
    </source>
</evidence>
<accession>A0A9J5X6K9</accession>
<dbReference type="Proteomes" id="UP000824120">
    <property type="component" value="Chromosome 10"/>
</dbReference>